<reference evidence="2 3" key="1">
    <citation type="submission" date="2014-03" db="EMBL/GenBank/DDBJ databases">
        <title>Draft genome of the hookworm Oesophagostomum dentatum.</title>
        <authorList>
            <person name="Mitreva M."/>
        </authorList>
    </citation>
    <scope>NUCLEOTIDE SEQUENCE [LARGE SCALE GENOMIC DNA]</scope>
    <source>
        <strain evidence="2 3">OD-Hann</strain>
    </source>
</reference>
<evidence type="ECO:0000313" key="2">
    <source>
        <dbReference type="EMBL" id="KHJ89159.1"/>
    </source>
</evidence>
<sequence>MSANWCHLAAAAHLDKGLVATETNSCTGESVTASTSVSKATEVPVRTAEGRASEPASVSATILLEESASAQFHNVKRENNEQTDTWEHDLAYLASANHDIAWPASGSELDMTNELRQFTPPTRAASREYLVMIDFFRRVLLKLHSNPPEIRRYAVRLQNFGRDSLLDLPEEIVQFFISSFFPDFALDGLGLRADELRRGQKEFLMGSNNDFWLRLGDDEAAREKEWDRRMELVGSWPSHARAAISQAMLVLNQFFTF</sequence>
<evidence type="ECO:0000313" key="3">
    <source>
        <dbReference type="Proteomes" id="UP000053660"/>
    </source>
</evidence>
<accession>A0A0B1SW46</accession>
<dbReference type="Proteomes" id="UP000053660">
    <property type="component" value="Unassembled WGS sequence"/>
</dbReference>
<protein>
    <submittedName>
        <fullName evidence="2">Uncharacterized protein</fullName>
    </submittedName>
</protein>
<dbReference type="AlphaFoldDB" id="A0A0B1SW46"/>
<feature type="region of interest" description="Disordered" evidence="1">
    <location>
        <begin position="28"/>
        <end position="57"/>
    </location>
</feature>
<gene>
    <name evidence="2" type="ORF">OESDEN_11024</name>
</gene>
<evidence type="ECO:0000256" key="1">
    <source>
        <dbReference type="SAM" id="MobiDB-lite"/>
    </source>
</evidence>
<dbReference type="EMBL" id="KN554628">
    <property type="protein sequence ID" value="KHJ89159.1"/>
    <property type="molecule type" value="Genomic_DNA"/>
</dbReference>
<feature type="compositionally biased region" description="Low complexity" evidence="1">
    <location>
        <begin position="29"/>
        <end position="43"/>
    </location>
</feature>
<keyword evidence="3" id="KW-1185">Reference proteome</keyword>
<name>A0A0B1SW46_OESDE</name>
<proteinExistence type="predicted"/>
<organism evidence="2 3">
    <name type="scientific">Oesophagostomum dentatum</name>
    <name type="common">Nodular worm</name>
    <dbReference type="NCBI Taxonomy" id="61180"/>
    <lineage>
        <taxon>Eukaryota</taxon>
        <taxon>Metazoa</taxon>
        <taxon>Ecdysozoa</taxon>
        <taxon>Nematoda</taxon>
        <taxon>Chromadorea</taxon>
        <taxon>Rhabditida</taxon>
        <taxon>Rhabditina</taxon>
        <taxon>Rhabditomorpha</taxon>
        <taxon>Strongyloidea</taxon>
        <taxon>Strongylidae</taxon>
        <taxon>Oesophagostomum</taxon>
    </lineage>
</organism>
<dbReference type="OrthoDB" id="5835171at2759"/>